<evidence type="ECO:0000256" key="1">
    <source>
        <dbReference type="ARBA" id="ARBA00004141"/>
    </source>
</evidence>
<dbReference type="Proteomes" id="UP000007460">
    <property type="component" value="Chromosome"/>
</dbReference>
<dbReference type="GO" id="GO:0008959">
    <property type="term" value="F:phosphate acetyltransferase activity"/>
    <property type="evidence" value="ECO:0007669"/>
    <property type="project" value="UniProtKB-EC"/>
</dbReference>
<feature type="transmembrane region" description="Helical" evidence="6">
    <location>
        <begin position="128"/>
        <end position="147"/>
    </location>
</feature>
<organism evidence="8 9">
    <name type="scientific">Puniceispirillum marinum (strain IMCC1322)</name>
    <dbReference type="NCBI Taxonomy" id="488538"/>
    <lineage>
        <taxon>Bacteria</taxon>
        <taxon>Pseudomonadati</taxon>
        <taxon>Pseudomonadota</taxon>
        <taxon>Alphaproteobacteria</taxon>
        <taxon>Candidatus Puniceispirillales</taxon>
        <taxon>Candidatus Puniceispirillaceae</taxon>
        <taxon>Candidatus Puniceispirillum</taxon>
    </lineage>
</organism>
<dbReference type="eggNOG" id="COG0697">
    <property type="taxonomic scope" value="Bacteria"/>
</dbReference>
<dbReference type="HOGENOM" id="CLU_032828_0_0_5"/>
<dbReference type="InterPro" id="IPR037185">
    <property type="entry name" value="EmrE-like"/>
</dbReference>
<keyword evidence="8" id="KW-0808">Transferase</keyword>
<dbReference type="OrthoDB" id="9807937at2"/>
<feature type="domain" description="EamA" evidence="7">
    <location>
        <begin position="14"/>
        <end position="143"/>
    </location>
</feature>
<feature type="transmembrane region" description="Helical" evidence="6">
    <location>
        <begin position="211"/>
        <end position="228"/>
    </location>
</feature>
<evidence type="ECO:0000313" key="8">
    <source>
        <dbReference type="EMBL" id="ADE40283.1"/>
    </source>
</evidence>
<accession>D5BN90</accession>
<proteinExistence type="inferred from homology"/>
<feature type="transmembrane region" description="Helical" evidence="6">
    <location>
        <begin position="75"/>
        <end position="96"/>
    </location>
</feature>
<keyword evidence="5 6" id="KW-0472">Membrane</keyword>
<name>D5BN90_PUNMI</name>
<dbReference type="AlphaFoldDB" id="D5BN90"/>
<comment type="similarity">
    <text evidence="2">Belongs to the drug/metabolite transporter (DMT) superfamily. 10 TMS drug/metabolite exporter (DME) (TC 2.A.7.3) family.</text>
</comment>
<dbReference type="PANTHER" id="PTHR22911">
    <property type="entry name" value="ACYL-MALONYL CONDENSING ENZYME-RELATED"/>
    <property type="match status" value="1"/>
</dbReference>
<evidence type="ECO:0000256" key="5">
    <source>
        <dbReference type="ARBA" id="ARBA00023136"/>
    </source>
</evidence>
<dbReference type="EMBL" id="CP001751">
    <property type="protein sequence ID" value="ADE40283.1"/>
    <property type="molecule type" value="Genomic_DNA"/>
</dbReference>
<gene>
    <name evidence="8" type="ordered locus">SAR116_2040</name>
</gene>
<feature type="transmembrane region" description="Helical" evidence="6">
    <location>
        <begin position="183"/>
        <end position="205"/>
    </location>
</feature>
<dbReference type="RefSeq" id="WP_013046910.1">
    <property type="nucleotide sequence ID" value="NC_014010.1"/>
</dbReference>
<reference evidence="8 9" key="1">
    <citation type="journal article" date="2010" name="J. Bacteriol.">
        <title>Complete genome sequence of "Candidatus Puniceispirillum marinum" IMCC1322, a representative of the SAR116 clade in the Alphaproteobacteria.</title>
        <authorList>
            <person name="Oh H.M."/>
            <person name="Kwon K.K."/>
            <person name="Kang I."/>
            <person name="Kang S.G."/>
            <person name="Lee J.H."/>
            <person name="Kim S.J."/>
            <person name="Cho J.C."/>
        </authorList>
    </citation>
    <scope>NUCLEOTIDE SEQUENCE [LARGE SCALE GENOMIC DNA]</scope>
    <source>
        <strain evidence="8 9">IMCC1322</strain>
    </source>
</reference>
<evidence type="ECO:0000256" key="4">
    <source>
        <dbReference type="ARBA" id="ARBA00022989"/>
    </source>
</evidence>
<dbReference type="Pfam" id="PF00892">
    <property type="entry name" value="EamA"/>
    <property type="match status" value="2"/>
</dbReference>
<feature type="transmembrane region" description="Helical" evidence="6">
    <location>
        <begin position="102"/>
        <end position="121"/>
    </location>
</feature>
<evidence type="ECO:0000256" key="3">
    <source>
        <dbReference type="ARBA" id="ARBA00022692"/>
    </source>
</evidence>
<dbReference type="EC" id="2.3.1.8" evidence="8"/>
<dbReference type="InterPro" id="IPR000620">
    <property type="entry name" value="EamA_dom"/>
</dbReference>
<sequence length="303" mass="33566">MHAFNRLSTEWQATLLMLAAMLLFTVMGVFIRLSSQTIPVMEVVFFRNFLGALCLLPLILRSGIKTIKMVRPRLFIYRGIVNFIGMAAGFTAVTLIPLAEVTALNFTCPLFITLGAAMFLGEIIRIRRIIAIIIGFFGALLILQPGISEVSLGAMLALVGSLCIAGASLLVKKMTETESVNAIVLWMVVIQAPISFVPAYFVWQWPDMEGWVLLICLTLAATIAHICFTRACGLVEITSLQHLEFVKLPFAAVVAWFIFSEVPDIWTWIGGAVIFLSTAYITHREARADKSMRPNHGIRESKL</sequence>
<dbReference type="SUPFAM" id="SSF103481">
    <property type="entry name" value="Multidrug resistance efflux transporter EmrE"/>
    <property type="match status" value="2"/>
</dbReference>
<dbReference type="PANTHER" id="PTHR22911:SF6">
    <property type="entry name" value="SOLUTE CARRIER FAMILY 35 MEMBER G1"/>
    <property type="match status" value="1"/>
</dbReference>
<dbReference type="GO" id="GO:0016020">
    <property type="term" value="C:membrane"/>
    <property type="evidence" value="ECO:0007669"/>
    <property type="project" value="UniProtKB-SubCell"/>
</dbReference>
<comment type="subcellular location">
    <subcellularLocation>
        <location evidence="1">Membrane</location>
        <topology evidence="1">Multi-pass membrane protein</topology>
    </subcellularLocation>
</comment>
<feature type="transmembrane region" description="Helical" evidence="6">
    <location>
        <begin position="153"/>
        <end position="171"/>
    </location>
</feature>
<protein>
    <submittedName>
        <fullName evidence="8">Integral membrane protein</fullName>
        <ecNumber evidence="8">2.3.1.8</ecNumber>
    </submittedName>
</protein>
<dbReference type="KEGG" id="apb:SAR116_2040"/>
<keyword evidence="9" id="KW-1185">Reference proteome</keyword>
<keyword evidence="3 6" id="KW-0812">Transmembrane</keyword>
<evidence type="ECO:0000256" key="2">
    <source>
        <dbReference type="ARBA" id="ARBA00009853"/>
    </source>
</evidence>
<evidence type="ECO:0000313" key="9">
    <source>
        <dbReference type="Proteomes" id="UP000007460"/>
    </source>
</evidence>
<dbReference type="STRING" id="488538.SAR116_2040"/>
<evidence type="ECO:0000259" key="7">
    <source>
        <dbReference type="Pfam" id="PF00892"/>
    </source>
</evidence>
<feature type="transmembrane region" description="Helical" evidence="6">
    <location>
        <begin position="12"/>
        <end position="33"/>
    </location>
</feature>
<keyword evidence="4 6" id="KW-1133">Transmembrane helix</keyword>
<feature type="transmembrane region" description="Helical" evidence="6">
    <location>
        <begin position="240"/>
        <end position="259"/>
    </location>
</feature>
<keyword evidence="8" id="KW-0012">Acyltransferase</keyword>
<evidence type="ECO:0000256" key="6">
    <source>
        <dbReference type="SAM" id="Phobius"/>
    </source>
</evidence>
<feature type="domain" description="EamA" evidence="7">
    <location>
        <begin position="152"/>
        <end position="281"/>
    </location>
</feature>
<feature type="transmembrane region" description="Helical" evidence="6">
    <location>
        <begin position="45"/>
        <end position="63"/>
    </location>
</feature>
<feature type="transmembrane region" description="Helical" evidence="6">
    <location>
        <begin position="265"/>
        <end position="283"/>
    </location>
</feature>